<dbReference type="EMBL" id="JBGBPQ010000003">
    <property type="protein sequence ID" value="KAL1527279.1"/>
    <property type="molecule type" value="Genomic_DNA"/>
</dbReference>
<dbReference type="PANTHER" id="PTHR11183">
    <property type="entry name" value="GLYCOGENIN SUBFAMILY MEMBER"/>
    <property type="match status" value="1"/>
</dbReference>
<dbReference type="InterPro" id="IPR050587">
    <property type="entry name" value="GNT1/Glycosyltrans_8"/>
</dbReference>
<keyword evidence="2" id="KW-1185">Reference proteome</keyword>
<dbReference type="SUPFAM" id="SSF53448">
    <property type="entry name" value="Nucleotide-diphospho-sugar transferases"/>
    <property type="match status" value="1"/>
</dbReference>
<protein>
    <recommendedName>
        <fullName evidence="3">Hexosyltransferase</fullName>
    </recommendedName>
</protein>
<dbReference type="Pfam" id="PF01501">
    <property type="entry name" value="Glyco_transf_8"/>
    <property type="match status" value="1"/>
</dbReference>
<dbReference type="Gene3D" id="3.90.550.10">
    <property type="entry name" value="Spore Coat Polysaccharide Biosynthesis Protein SpsA, Chain A"/>
    <property type="match status" value="1"/>
</dbReference>
<dbReference type="InterPro" id="IPR002495">
    <property type="entry name" value="Glyco_trans_8"/>
</dbReference>
<gene>
    <name evidence="1" type="ORF">AB1Y20_015954</name>
</gene>
<dbReference type="GO" id="GO:0016757">
    <property type="term" value="F:glycosyltransferase activity"/>
    <property type="evidence" value="ECO:0007669"/>
    <property type="project" value="InterPro"/>
</dbReference>
<reference evidence="1 2" key="1">
    <citation type="journal article" date="2024" name="Science">
        <title>Giant polyketide synthase enzymes in the biosynthesis of giant marine polyether toxins.</title>
        <authorList>
            <person name="Fallon T.R."/>
            <person name="Shende V.V."/>
            <person name="Wierzbicki I.H."/>
            <person name="Pendleton A.L."/>
            <person name="Watervoot N.F."/>
            <person name="Auber R.P."/>
            <person name="Gonzalez D.J."/>
            <person name="Wisecaver J.H."/>
            <person name="Moore B.S."/>
        </authorList>
    </citation>
    <scope>NUCLEOTIDE SEQUENCE [LARGE SCALE GENOMIC DNA]</scope>
    <source>
        <strain evidence="1 2">12B1</strain>
    </source>
</reference>
<evidence type="ECO:0000313" key="1">
    <source>
        <dbReference type="EMBL" id="KAL1527279.1"/>
    </source>
</evidence>
<dbReference type="InterPro" id="IPR029044">
    <property type="entry name" value="Nucleotide-diphossugar_trans"/>
</dbReference>
<evidence type="ECO:0000313" key="2">
    <source>
        <dbReference type="Proteomes" id="UP001515480"/>
    </source>
</evidence>
<comment type="caution">
    <text evidence="1">The sequence shown here is derived from an EMBL/GenBank/DDBJ whole genome shotgun (WGS) entry which is preliminary data.</text>
</comment>
<proteinExistence type="predicted"/>
<dbReference type="CDD" id="cd02537">
    <property type="entry name" value="GT8_Glycogenin"/>
    <property type="match status" value="1"/>
</dbReference>
<evidence type="ECO:0008006" key="3">
    <source>
        <dbReference type="Google" id="ProtNLM"/>
    </source>
</evidence>
<dbReference type="AlphaFoldDB" id="A0AB34JY66"/>
<name>A0AB34JY66_PRYPA</name>
<organism evidence="1 2">
    <name type="scientific">Prymnesium parvum</name>
    <name type="common">Toxic golden alga</name>
    <dbReference type="NCBI Taxonomy" id="97485"/>
    <lineage>
        <taxon>Eukaryota</taxon>
        <taxon>Haptista</taxon>
        <taxon>Haptophyta</taxon>
        <taxon>Prymnesiophyceae</taxon>
        <taxon>Prymnesiales</taxon>
        <taxon>Prymnesiaceae</taxon>
        <taxon>Prymnesium</taxon>
    </lineage>
</organism>
<accession>A0AB34JY66</accession>
<sequence>MIVSSSRCLAGRGGGEGAAAGTTPTQGAAYLAARCDEALACAQAFARVRAIHAAPPAAPLAVPATSPPAGSRAWVVLLTTARYAVGVKALYNSIAEVESDYPLVVMVTEGVPPHVRDELQAQGCSLHAVGVQPPPAGAPSYASPQFIECWTKLRAWELGYEQVALVDADMVMVRNMDELLAAEADRHSIRAVHECFCVVPRGETRCAHLENARDGPPPHSGSYFNAGLIVLRPCRRVYEHMQAALLTFDLATLSFAEQDFLNEYWAGAWEPLPWVYNATKGLYASHRATVWDFRQVKIVHFTMAKPWELRHPCHSGFERLNELWWAAFGEPATISRILLKLHRHEMQLRSGAELSGVEK</sequence>
<dbReference type="Proteomes" id="UP001515480">
    <property type="component" value="Unassembled WGS sequence"/>
</dbReference>